<dbReference type="Proteomes" id="UP000681967">
    <property type="component" value="Unassembled WGS sequence"/>
</dbReference>
<dbReference type="EMBL" id="CAJOBI010096913">
    <property type="protein sequence ID" value="CAF4569646.1"/>
    <property type="molecule type" value="Genomic_DNA"/>
</dbReference>
<proteinExistence type="predicted"/>
<protein>
    <submittedName>
        <fullName evidence="1">Uncharacterized protein</fullName>
    </submittedName>
</protein>
<dbReference type="Proteomes" id="UP000676336">
    <property type="component" value="Unassembled WGS sequence"/>
</dbReference>
<evidence type="ECO:0000313" key="3">
    <source>
        <dbReference type="Proteomes" id="UP000681967"/>
    </source>
</evidence>
<name>A0A8S2XXL6_9BILA</name>
<sequence>SDQLVHFQWKQYATEREEEQHKLRQLHALSDEEVNALQKLSGNLHRIVSEKITNRSKHAINLSRNRISFEF</sequence>
<organism evidence="1 3">
    <name type="scientific">Rotaria magnacalcarata</name>
    <dbReference type="NCBI Taxonomy" id="392030"/>
    <lineage>
        <taxon>Eukaryota</taxon>
        <taxon>Metazoa</taxon>
        <taxon>Spiralia</taxon>
        <taxon>Gnathifera</taxon>
        <taxon>Rotifera</taxon>
        <taxon>Eurotatoria</taxon>
        <taxon>Bdelloidea</taxon>
        <taxon>Philodinida</taxon>
        <taxon>Philodinidae</taxon>
        <taxon>Rotaria</taxon>
    </lineage>
</organism>
<feature type="non-terminal residue" evidence="1">
    <location>
        <position position="1"/>
    </location>
</feature>
<comment type="caution">
    <text evidence="1">The sequence shown here is derived from an EMBL/GenBank/DDBJ whole genome shotgun (WGS) entry which is preliminary data.</text>
</comment>
<dbReference type="AlphaFoldDB" id="A0A8S2XXL6"/>
<accession>A0A8S2XXL6</accession>
<reference evidence="1" key="1">
    <citation type="submission" date="2021-02" db="EMBL/GenBank/DDBJ databases">
        <authorList>
            <person name="Nowell W R."/>
        </authorList>
    </citation>
    <scope>NUCLEOTIDE SEQUENCE</scope>
</reference>
<dbReference type="EMBL" id="CAJOBH010082207">
    <property type="protein sequence ID" value="CAF4522471.1"/>
    <property type="molecule type" value="Genomic_DNA"/>
</dbReference>
<evidence type="ECO:0000313" key="2">
    <source>
        <dbReference type="EMBL" id="CAF4569646.1"/>
    </source>
</evidence>
<gene>
    <name evidence="1" type="ORF">BYL167_LOCUS36970</name>
    <name evidence="2" type="ORF">SMN809_LOCUS37802</name>
</gene>
<evidence type="ECO:0000313" key="1">
    <source>
        <dbReference type="EMBL" id="CAF4522471.1"/>
    </source>
</evidence>